<name>C0CQN2_BLAHS</name>
<reference evidence="1 2" key="2">
    <citation type="submission" date="2009-02" db="EMBL/GenBank/DDBJ databases">
        <title>Draft genome sequence of Blautia hydrogenotrophica DSM 10507 (Ruminococcus hydrogenotrophicus DSM 10507).</title>
        <authorList>
            <person name="Sudarsanam P."/>
            <person name="Ley R."/>
            <person name="Guruge J."/>
            <person name="Turnbaugh P.J."/>
            <person name="Mahowald M."/>
            <person name="Liep D."/>
            <person name="Gordon J."/>
        </authorList>
    </citation>
    <scope>NUCLEOTIDE SEQUENCE [LARGE SCALE GENOMIC DNA]</scope>
    <source>
        <strain evidence="2">DSM 10507 / JCM 14656 / S5a33</strain>
    </source>
</reference>
<dbReference type="Proteomes" id="UP000003100">
    <property type="component" value="Unassembled WGS sequence"/>
</dbReference>
<gene>
    <name evidence="1" type="ORF">RUMHYD_03195</name>
</gene>
<protein>
    <submittedName>
        <fullName evidence="1">Uncharacterized protein</fullName>
    </submittedName>
</protein>
<dbReference type="AlphaFoldDB" id="C0CQN2"/>
<accession>C0CQN2</accession>
<reference evidence="1 2" key="1">
    <citation type="submission" date="2009-01" db="EMBL/GenBank/DDBJ databases">
        <authorList>
            <person name="Fulton L."/>
            <person name="Clifton S."/>
            <person name="Fulton B."/>
            <person name="Xu J."/>
            <person name="Minx P."/>
            <person name="Pepin K.H."/>
            <person name="Johnson M."/>
            <person name="Bhonagiri V."/>
            <person name="Nash W.E."/>
            <person name="Mardis E.R."/>
            <person name="Wilson R.K."/>
        </authorList>
    </citation>
    <scope>NUCLEOTIDE SEQUENCE [LARGE SCALE GENOMIC DNA]</scope>
    <source>
        <strain evidence="2">DSM 10507 / JCM 14656 / S5a33</strain>
    </source>
</reference>
<sequence>MLDNQTVAKKGTHQELMAQAGTYRDFVRIREEVEGDFHNHKSSRTF</sequence>
<keyword evidence="2" id="KW-1185">Reference proteome</keyword>
<proteinExistence type="predicted"/>
<evidence type="ECO:0000313" key="2">
    <source>
        <dbReference type="Proteomes" id="UP000003100"/>
    </source>
</evidence>
<organism evidence="1 2">
    <name type="scientific">Blautia hydrogenotrophica (strain DSM 10507 / JCM 14656 / S5a33)</name>
    <name type="common">Ruminococcus hydrogenotrophicus</name>
    <dbReference type="NCBI Taxonomy" id="476272"/>
    <lineage>
        <taxon>Bacteria</taxon>
        <taxon>Bacillati</taxon>
        <taxon>Bacillota</taxon>
        <taxon>Clostridia</taxon>
        <taxon>Lachnospirales</taxon>
        <taxon>Lachnospiraceae</taxon>
        <taxon>Blautia</taxon>
    </lineage>
</organism>
<dbReference type="EMBL" id="ACBZ01000172">
    <property type="protein sequence ID" value="EEG47911.1"/>
    <property type="molecule type" value="Genomic_DNA"/>
</dbReference>
<evidence type="ECO:0000313" key="1">
    <source>
        <dbReference type="EMBL" id="EEG47911.1"/>
    </source>
</evidence>
<dbReference type="HOGENOM" id="CLU_3180787_0_0_9"/>
<comment type="caution">
    <text evidence="1">The sequence shown here is derived from an EMBL/GenBank/DDBJ whole genome shotgun (WGS) entry which is preliminary data.</text>
</comment>